<dbReference type="InterPro" id="IPR012870">
    <property type="entry name" value="DUF1666"/>
</dbReference>
<feature type="compositionally biased region" description="Basic and acidic residues" evidence="1">
    <location>
        <begin position="168"/>
        <end position="181"/>
    </location>
</feature>
<evidence type="ECO:0000256" key="1">
    <source>
        <dbReference type="SAM" id="MobiDB-lite"/>
    </source>
</evidence>
<feature type="compositionally biased region" description="Polar residues" evidence="1">
    <location>
        <begin position="256"/>
        <end position="271"/>
    </location>
</feature>
<dbReference type="PANTHER" id="PTHR46702:SF2">
    <property type="entry name" value="DNA LIGASE (DUF1666)"/>
    <property type="match status" value="1"/>
</dbReference>
<evidence type="ECO:0000313" key="3">
    <source>
        <dbReference type="EMBL" id="KAF9625576.1"/>
    </source>
</evidence>
<keyword evidence="2" id="KW-0812">Transmembrane</keyword>
<dbReference type="Proteomes" id="UP000631114">
    <property type="component" value="Unassembled WGS sequence"/>
</dbReference>
<dbReference type="PANTHER" id="PTHR46702">
    <property type="entry name" value="DNA LIGASE (DUF1666)-RELATED"/>
    <property type="match status" value="1"/>
</dbReference>
<feature type="region of interest" description="Disordered" evidence="1">
    <location>
        <begin position="148"/>
        <end position="211"/>
    </location>
</feature>
<comment type="caution">
    <text evidence="3">The sequence shown here is derived from an EMBL/GenBank/DDBJ whole genome shotgun (WGS) entry which is preliminary data.</text>
</comment>
<evidence type="ECO:0000313" key="4">
    <source>
        <dbReference type="Proteomes" id="UP000631114"/>
    </source>
</evidence>
<sequence>MPCSKEPLITLFFNCPTSFHLLFLFFNFTSILLARFLCSLCPNGTSERANDGYQAVFLQDLWFFSEDFIKNEDDLVADDIIYDGEALLFSPKQTTKNNLVPTEEGSMSPEEPIFEDTVEVFVTEHYFPTHSPRTSRSVHSKDYLIEEHSGEDGDSLTGLPTDTDSTADDFHSPTQLDREHGSLTNDETSEDEHNNKGDDNNNNNNTMRPSISEDGKFLILEAEKLQSKAKGEEEIIGDIFTDGSTSKSSSEWRSSLNYRDSGTEDPFSSSSRRSCQNWESYAVYRKYDEEMMFFDRYSTQRLSEADSLSSIQVRPRSVSERIVHRISTMNNRTSSQFHRNPHEELEAAYVAQICLAWEALNWNYKNFKRFKASRQDGDPGCPGHIAQHFQHFQVLLQRFIENEPYEHGRRPEVYARMRKSAPKLLQVPEFIGSEDGYKNANPNTTISSNEFLRIMEDGIRTFMNFIKADREKHCQILKNLFKRNRRSRVDPILLHFMKKTNKKKKKKIKDLYRAGKCFRKKRLKKEDEMEIVMSLVDLKVVSRVLKVSGITDEQLRWCEEKMSKVKVVEGKIQRDSSPLFFPTH</sequence>
<evidence type="ECO:0000256" key="2">
    <source>
        <dbReference type="SAM" id="Phobius"/>
    </source>
</evidence>
<feature type="compositionally biased region" description="Low complexity" evidence="1">
    <location>
        <begin position="244"/>
        <end position="255"/>
    </location>
</feature>
<feature type="transmembrane region" description="Helical" evidence="2">
    <location>
        <begin position="12"/>
        <end position="37"/>
    </location>
</feature>
<proteinExistence type="predicted"/>
<organism evidence="3 4">
    <name type="scientific">Coptis chinensis</name>
    <dbReference type="NCBI Taxonomy" id="261450"/>
    <lineage>
        <taxon>Eukaryota</taxon>
        <taxon>Viridiplantae</taxon>
        <taxon>Streptophyta</taxon>
        <taxon>Embryophyta</taxon>
        <taxon>Tracheophyta</taxon>
        <taxon>Spermatophyta</taxon>
        <taxon>Magnoliopsida</taxon>
        <taxon>Ranunculales</taxon>
        <taxon>Ranunculaceae</taxon>
        <taxon>Coptidoideae</taxon>
        <taxon>Coptis</taxon>
    </lineage>
</organism>
<dbReference type="EMBL" id="JADFTS010000001">
    <property type="protein sequence ID" value="KAF9625576.1"/>
    <property type="molecule type" value="Genomic_DNA"/>
</dbReference>
<keyword evidence="4" id="KW-1185">Reference proteome</keyword>
<feature type="region of interest" description="Disordered" evidence="1">
    <location>
        <begin position="240"/>
        <end position="271"/>
    </location>
</feature>
<dbReference type="Pfam" id="PF07891">
    <property type="entry name" value="DUF1666"/>
    <property type="match status" value="1"/>
</dbReference>
<reference evidence="3 4" key="1">
    <citation type="submission" date="2020-10" db="EMBL/GenBank/DDBJ databases">
        <title>The Coptis chinensis genome and diversification of protoberbering-type alkaloids.</title>
        <authorList>
            <person name="Wang B."/>
            <person name="Shu S."/>
            <person name="Song C."/>
            <person name="Liu Y."/>
        </authorList>
    </citation>
    <scope>NUCLEOTIDE SEQUENCE [LARGE SCALE GENOMIC DNA]</scope>
    <source>
        <strain evidence="3">HL-2020</strain>
        <tissue evidence="3">Leaf</tissue>
    </source>
</reference>
<accession>A0A835IWW8</accession>
<protein>
    <recommendedName>
        <fullName evidence="5">Ribosomal protein L34Ae</fullName>
    </recommendedName>
</protein>
<evidence type="ECO:0008006" key="5">
    <source>
        <dbReference type="Google" id="ProtNLM"/>
    </source>
</evidence>
<gene>
    <name evidence="3" type="ORF">IFM89_024349</name>
</gene>
<keyword evidence="2" id="KW-0472">Membrane</keyword>
<keyword evidence="2" id="KW-1133">Transmembrane helix</keyword>
<name>A0A835IWW8_9MAGN</name>
<dbReference type="AlphaFoldDB" id="A0A835IWW8"/>
<dbReference type="OrthoDB" id="1909644at2759"/>